<dbReference type="AlphaFoldDB" id="A0A3B5KCV3"/>
<dbReference type="Proteomes" id="UP000005226">
    <property type="component" value="Chromosome 17"/>
</dbReference>
<name>A0A3B5KCV3_TAKRU</name>
<reference evidence="2" key="3">
    <citation type="submission" date="2025-09" db="UniProtKB">
        <authorList>
            <consortium name="Ensembl"/>
        </authorList>
    </citation>
    <scope>IDENTIFICATION</scope>
</reference>
<reference evidence="2 3" key="1">
    <citation type="journal article" date="2011" name="Genome Biol. Evol.">
        <title>Integration of the genetic map and genome assembly of fugu facilitates insights into distinct features of genome evolution in teleosts and mammals.</title>
        <authorList>
            <person name="Kai W."/>
            <person name="Kikuchi K."/>
            <person name="Tohari S."/>
            <person name="Chew A.K."/>
            <person name="Tay A."/>
            <person name="Fujiwara A."/>
            <person name="Hosoya S."/>
            <person name="Suetake H."/>
            <person name="Naruse K."/>
            <person name="Brenner S."/>
            <person name="Suzuki Y."/>
            <person name="Venkatesh B."/>
        </authorList>
    </citation>
    <scope>NUCLEOTIDE SEQUENCE [LARGE SCALE GENOMIC DNA]</scope>
</reference>
<evidence type="ECO:0000256" key="1">
    <source>
        <dbReference type="SAM" id="MobiDB-lite"/>
    </source>
</evidence>
<protein>
    <submittedName>
        <fullName evidence="2">Uncharacterized protein</fullName>
    </submittedName>
</protein>
<evidence type="ECO:0000313" key="3">
    <source>
        <dbReference type="Proteomes" id="UP000005226"/>
    </source>
</evidence>
<sequence>SAGDGGAKVCSPSLSEESAFDGNGRIEPDKAGPGGSRGFAPELTSGQTQLVGYLGQQPLQKQANKRRYLSLRKERVSPSLGIRFLD</sequence>
<reference evidence="2" key="2">
    <citation type="submission" date="2025-08" db="UniProtKB">
        <authorList>
            <consortium name="Ensembl"/>
        </authorList>
    </citation>
    <scope>IDENTIFICATION</scope>
</reference>
<dbReference type="InParanoid" id="A0A3B5KCV3"/>
<proteinExistence type="predicted"/>
<dbReference type="Ensembl" id="ENSTRUT00000054053.2">
    <property type="protein sequence ID" value="ENSTRUP00000053204.2"/>
    <property type="gene ID" value="ENSTRUG00000024959.2"/>
</dbReference>
<keyword evidence="3" id="KW-1185">Reference proteome</keyword>
<accession>A0A3B5KCV3</accession>
<organism evidence="2 3">
    <name type="scientific">Takifugu rubripes</name>
    <name type="common">Japanese pufferfish</name>
    <name type="synonym">Fugu rubripes</name>
    <dbReference type="NCBI Taxonomy" id="31033"/>
    <lineage>
        <taxon>Eukaryota</taxon>
        <taxon>Metazoa</taxon>
        <taxon>Chordata</taxon>
        <taxon>Craniata</taxon>
        <taxon>Vertebrata</taxon>
        <taxon>Euteleostomi</taxon>
        <taxon>Actinopterygii</taxon>
        <taxon>Neopterygii</taxon>
        <taxon>Teleostei</taxon>
        <taxon>Neoteleostei</taxon>
        <taxon>Acanthomorphata</taxon>
        <taxon>Eupercaria</taxon>
        <taxon>Tetraodontiformes</taxon>
        <taxon>Tetradontoidea</taxon>
        <taxon>Tetraodontidae</taxon>
        <taxon>Takifugu</taxon>
    </lineage>
</organism>
<evidence type="ECO:0000313" key="2">
    <source>
        <dbReference type="Ensembl" id="ENSTRUP00000053204.2"/>
    </source>
</evidence>
<feature type="region of interest" description="Disordered" evidence="1">
    <location>
        <begin position="1"/>
        <end position="43"/>
    </location>
</feature>